<evidence type="ECO:0000313" key="1">
    <source>
        <dbReference type="EMBL" id="MBU5436544.1"/>
    </source>
</evidence>
<organism evidence="1 2">
    <name type="scientific">Tissierella simiarum</name>
    <dbReference type="NCBI Taxonomy" id="2841534"/>
    <lineage>
        <taxon>Bacteria</taxon>
        <taxon>Bacillati</taxon>
        <taxon>Bacillota</taxon>
        <taxon>Tissierellia</taxon>
        <taxon>Tissierellales</taxon>
        <taxon>Tissierellaceae</taxon>
        <taxon>Tissierella</taxon>
    </lineage>
</organism>
<reference evidence="1 2" key="1">
    <citation type="submission" date="2021-06" db="EMBL/GenBank/DDBJ databases">
        <authorList>
            <person name="Sun Q."/>
            <person name="Li D."/>
        </authorList>
    </citation>
    <scope>NUCLEOTIDE SEQUENCE [LARGE SCALE GENOMIC DNA]</scope>
    <source>
        <strain evidence="1 2">MSJ-40</strain>
    </source>
</reference>
<gene>
    <name evidence="1" type="ORF">KQI42_00910</name>
</gene>
<accession>A0ABS6E0W7</accession>
<comment type="caution">
    <text evidence="1">The sequence shown here is derived from an EMBL/GenBank/DDBJ whole genome shotgun (WGS) entry which is preliminary data.</text>
</comment>
<sequence>MHLVRANDDFEIYGPVIMNAEIIVYKGDMENIYRLGIGQKREHLHKLAKESYRQVEEVVEMTPVSLPYSLEREQIDGAVLDLTKAALLQEFNFVPLSENDYISYSLVVRKDIIGTKVFEDFLTVYNKTIEELNQVGILKEYIVMTEELLNNTKIKFLSLE</sequence>
<dbReference type="EMBL" id="JAHLPM010000001">
    <property type="protein sequence ID" value="MBU5436544.1"/>
    <property type="molecule type" value="Genomic_DNA"/>
</dbReference>
<name>A0ABS6E0W7_9FIRM</name>
<dbReference type="Proteomes" id="UP000749471">
    <property type="component" value="Unassembled WGS sequence"/>
</dbReference>
<dbReference type="NCBIfam" id="NF040727">
    <property type="entry name" value="SBP_SaoB_CU"/>
    <property type="match status" value="1"/>
</dbReference>
<evidence type="ECO:0008006" key="3">
    <source>
        <dbReference type="Google" id="ProtNLM"/>
    </source>
</evidence>
<proteinExistence type="predicted"/>
<keyword evidence="2" id="KW-1185">Reference proteome</keyword>
<evidence type="ECO:0000313" key="2">
    <source>
        <dbReference type="Proteomes" id="UP000749471"/>
    </source>
</evidence>
<protein>
    <recommendedName>
        <fullName evidence="3">Solute-binding protein family 3/N-terminal domain-containing protein</fullName>
    </recommendedName>
</protein>